<keyword evidence="7 15" id="KW-1133">Transmembrane helix</keyword>
<evidence type="ECO:0000256" key="3">
    <source>
        <dbReference type="ARBA" id="ARBA00022448"/>
    </source>
</evidence>
<feature type="region of interest" description="Disordered" evidence="14">
    <location>
        <begin position="757"/>
        <end position="793"/>
    </location>
</feature>
<dbReference type="GO" id="GO:0032541">
    <property type="term" value="C:cortical endoplasmic reticulum"/>
    <property type="evidence" value="ECO:0007669"/>
    <property type="project" value="TreeGrafter"/>
</dbReference>
<feature type="compositionally biased region" description="Basic and acidic residues" evidence="14">
    <location>
        <begin position="287"/>
        <end position="316"/>
    </location>
</feature>
<comment type="similarity">
    <text evidence="2 11">Belongs to the OSBP family.</text>
</comment>
<dbReference type="FunFam" id="2.40.160.120:FF:000020">
    <property type="entry name" value="Oxysterol-binding protein"/>
    <property type="match status" value="1"/>
</dbReference>
<dbReference type="AlphaFoldDB" id="T1IZZ7"/>
<evidence type="ECO:0000313" key="18">
    <source>
        <dbReference type="Proteomes" id="UP000014500"/>
    </source>
</evidence>
<evidence type="ECO:0000256" key="9">
    <source>
        <dbReference type="ARBA" id="ARBA00023121"/>
    </source>
</evidence>
<dbReference type="InterPro" id="IPR018494">
    <property type="entry name" value="Oxysterol-bd_CS"/>
</dbReference>
<dbReference type="HOGENOM" id="CLU_012334_2_1_1"/>
<dbReference type="SMART" id="SM00233">
    <property type="entry name" value="PH"/>
    <property type="match status" value="1"/>
</dbReference>
<feature type="compositionally biased region" description="Basic and acidic residues" evidence="14">
    <location>
        <begin position="1"/>
        <end position="10"/>
    </location>
</feature>
<dbReference type="GO" id="GO:0005829">
    <property type="term" value="C:cytosol"/>
    <property type="evidence" value="ECO:0007669"/>
    <property type="project" value="TreeGrafter"/>
</dbReference>
<dbReference type="GO" id="GO:0006869">
    <property type="term" value="P:lipid transport"/>
    <property type="evidence" value="ECO:0007669"/>
    <property type="project" value="UniProtKB-KW"/>
</dbReference>
<proteinExistence type="inferred from homology"/>
<reference evidence="17" key="2">
    <citation type="submission" date="2015-02" db="UniProtKB">
        <authorList>
            <consortium name="EnsemblMetazoa"/>
        </authorList>
    </citation>
    <scope>IDENTIFICATION</scope>
</reference>
<dbReference type="InterPro" id="IPR000648">
    <property type="entry name" value="Oxysterol-bd"/>
</dbReference>
<keyword evidence="3 12" id="KW-0813">Transport</keyword>
<evidence type="ECO:0000256" key="8">
    <source>
        <dbReference type="ARBA" id="ARBA00023055"/>
    </source>
</evidence>
<dbReference type="InterPro" id="IPR001849">
    <property type="entry name" value="PH_domain"/>
</dbReference>
<dbReference type="FunFam" id="1.10.287.2720:FF:000002">
    <property type="entry name" value="Oxysterol-binding protein"/>
    <property type="match status" value="1"/>
</dbReference>
<keyword evidence="10 15" id="KW-0472">Membrane</keyword>
<feature type="region of interest" description="Disordered" evidence="14">
    <location>
        <begin position="1"/>
        <end position="25"/>
    </location>
</feature>
<dbReference type="OMA" id="NDQGKWA"/>
<evidence type="ECO:0000256" key="5">
    <source>
        <dbReference type="ARBA" id="ARBA00022692"/>
    </source>
</evidence>
<dbReference type="Gene3D" id="3.30.70.3490">
    <property type="match status" value="1"/>
</dbReference>
<accession>T1IZZ7</accession>
<keyword evidence="18" id="KW-1185">Reference proteome</keyword>
<evidence type="ECO:0000256" key="7">
    <source>
        <dbReference type="ARBA" id="ARBA00022989"/>
    </source>
</evidence>
<dbReference type="GO" id="GO:0005789">
    <property type="term" value="C:endoplasmic reticulum membrane"/>
    <property type="evidence" value="ECO:0007669"/>
    <property type="project" value="UniProtKB-SubCell"/>
</dbReference>
<feature type="region of interest" description="Disordered" evidence="14">
    <location>
        <begin position="282"/>
        <end position="328"/>
    </location>
</feature>
<keyword evidence="13" id="KW-0175">Coiled coil</keyword>
<dbReference type="SUPFAM" id="SSF144000">
    <property type="entry name" value="Oxysterol-binding protein-like"/>
    <property type="match status" value="1"/>
</dbReference>
<comment type="subcellular location">
    <subcellularLocation>
        <location evidence="1">Endoplasmic reticulum membrane</location>
        <topology evidence="1">Single-pass membrane protein</topology>
    </subcellularLocation>
</comment>
<keyword evidence="6" id="KW-0256">Endoplasmic reticulum</keyword>
<dbReference type="Pfam" id="PF00169">
    <property type="entry name" value="PH"/>
    <property type="match status" value="1"/>
</dbReference>
<name>T1IZZ7_STRMM</name>
<sequence>MSVGKMEMKTVHSFHSVPDSNGGSPIEGEGHYEEGFFRQYDSPSSTPKAESLKGFASDLSMSKLTKRESYKAQRKNYRREKKRVAEELMSTLRDSSIIVIADWVKIRGTLKGWTKLWCVVKPGLMLLYKGPKIHKSSYWVGTVMLNVCELIERPSKKDGFCFKLFHPLEQSIWASRGPSGETIGAVVQPLPTAYLIFRAPSEVAGKCWMEALQLTLRCPTSLTGRQKESVPALPTKPSAELSSPVLNREETPTTPTYLEEDGPQTQWNESDYERHFNEHDLEDDLHTDDNREIDPDGVHSLRSSDSDSDGHYKDEPELLEDEEPNETSYVENESEEFGLVGDAGQTEEFADENKSLIWSVVKQVRPGMDLSKVVLPTFILEPRSFLDKLTDYYYHADILSRAVLEDDPFTRMKMVVQWYMSGFYKKPRGLKKPYNPILGETFRCNWKHPETNSRTFYIAEQVSHHPPVSAFYVTNRKDGFCIRGSILAKSKFYGNSLSAILDGKARLSFLTRGEDYTMTMPYAHCKGILLGTLTMELGGKIQIDCEKTGYKTDIEFKLKPFFGGYILSNSISGRIRLGKETLANVEGHWDQEIRCVDKRTGEQSLLWSPTPEIRTKRLVRYTVPLESQTEVESEKLWIHVSAAISQGNQVAATEEKRILEEAQRQRAKERKVKCVEWFARYFEQDLISGEWVYKNADSRPWDPRNDVHQYECDYIIRTKTRHRTPIIRTSSIVSVDDLVPVDCLMGRGPRITKQTSINHRRLRDRGDSESSTQEAECVHASDSSDSERLSSKPATEVQLDSASFTELLKPIQAAQEKQTEQLKLLRGSVDHLLQNERRRGEHVQRIDWLMITAVLLVQMLINFVMRS</sequence>
<keyword evidence="8 12" id="KW-0445">Lipid transport</keyword>
<dbReference type="PROSITE" id="PS50003">
    <property type="entry name" value="PH_DOMAIN"/>
    <property type="match status" value="1"/>
</dbReference>
<evidence type="ECO:0000256" key="6">
    <source>
        <dbReference type="ARBA" id="ARBA00022824"/>
    </source>
</evidence>
<dbReference type="PANTHER" id="PTHR10972:SF102">
    <property type="entry name" value="OXYSTEROL-BINDING PROTEIN"/>
    <property type="match status" value="1"/>
</dbReference>
<keyword evidence="4" id="KW-0597">Phosphoprotein</keyword>
<evidence type="ECO:0000313" key="17">
    <source>
        <dbReference type="EnsemblMetazoa" id="SMAR006836-PA"/>
    </source>
</evidence>
<evidence type="ECO:0000259" key="16">
    <source>
        <dbReference type="PROSITE" id="PS50003"/>
    </source>
</evidence>
<dbReference type="STRING" id="126957.T1IZZ7"/>
<dbReference type="GO" id="GO:0015485">
    <property type="term" value="F:cholesterol binding"/>
    <property type="evidence" value="ECO:0007669"/>
    <property type="project" value="TreeGrafter"/>
</dbReference>
<evidence type="ECO:0000256" key="4">
    <source>
        <dbReference type="ARBA" id="ARBA00022553"/>
    </source>
</evidence>
<evidence type="ECO:0000256" key="1">
    <source>
        <dbReference type="ARBA" id="ARBA00004389"/>
    </source>
</evidence>
<evidence type="ECO:0000256" key="11">
    <source>
        <dbReference type="RuleBase" id="RU003844"/>
    </source>
</evidence>
<dbReference type="PROSITE" id="PS01013">
    <property type="entry name" value="OSBP"/>
    <property type="match status" value="1"/>
</dbReference>
<evidence type="ECO:0000256" key="13">
    <source>
        <dbReference type="SAM" id="Coils"/>
    </source>
</evidence>
<dbReference type="CDD" id="cd13286">
    <property type="entry name" value="PH_OPR5_ORP8"/>
    <property type="match status" value="1"/>
</dbReference>
<dbReference type="Pfam" id="PF01237">
    <property type="entry name" value="Oxysterol_BP"/>
    <property type="match status" value="1"/>
</dbReference>
<evidence type="ECO:0000256" key="12">
    <source>
        <dbReference type="RuleBase" id="RU003845"/>
    </source>
</evidence>
<dbReference type="eggNOG" id="KOG2210">
    <property type="taxonomic scope" value="Eukaryota"/>
</dbReference>
<dbReference type="Gene3D" id="2.30.29.30">
    <property type="entry name" value="Pleckstrin-homology domain (PH domain)/Phosphotyrosine-binding domain (PTB)"/>
    <property type="match status" value="1"/>
</dbReference>
<dbReference type="PhylomeDB" id="T1IZZ7"/>
<feature type="transmembrane region" description="Helical" evidence="15">
    <location>
        <begin position="848"/>
        <end position="865"/>
    </location>
</feature>
<evidence type="ECO:0000256" key="2">
    <source>
        <dbReference type="ARBA" id="ARBA00008842"/>
    </source>
</evidence>
<protein>
    <recommendedName>
        <fullName evidence="12">Oxysterol-binding protein</fullName>
    </recommendedName>
</protein>
<dbReference type="Gene3D" id="2.40.160.120">
    <property type="match status" value="1"/>
</dbReference>
<dbReference type="EMBL" id="JH431728">
    <property type="status" value="NOT_ANNOTATED_CDS"/>
    <property type="molecule type" value="Genomic_DNA"/>
</dbReference>
<feature type="coiled-coil region" evidence="13">
    <location>
        <begin position="67"/>
        <end position="94"/>
    </location>
</feature>
<keyword evidence="9" id="KW-0446">Lipid-binding</keyword>
<dbReference type="SUPFAM" id="SSF50729">
    <property type="entry name" value="PH domain-like"/>
    <property type="match status" value="1"/>
</dbReference>
<dbReference type="Gene3D" id="1.10.287.2720">
    <property type="match status" value="1"/>
</dbReference>
<keyword evidence="5 15" id="KW-0812">Transmembrane</keyword>
<evidence type="ECO:0000256" key="14">
    <source>
        <dbReference type="SAM" id="MobiDB-lite"/>
    </source>
</evidence>
<dbReference type="PANTHER" id="PTHR10972">
    <property type="entry name" value="OXYSTEROL-BINDING PROTEIN-RELATED"/>
    <property type="match status" value="1"/>
</dbReference>
<reference evidence="18" key="1">
    <citation type="submission" date="2011-05" db="EMBL/GenBank/DDBJ databases">
        <authorList>
            <person name="Richards S.R."/>
            <person name="Qu J."/>
            <person name="Jiang H."/>
            <person name="Jhangiani S.N."/>
            <person name="Agravi P."/>
            <person name="Goodspeed R."/>
            <person name="Gross S."/>
            <person name="Mandapat C."/>
            <person name="Jackson L."/>
            <person name="Mathew T."/>
            <person name="Pu L."/>
            <person name="Thornton R."/>
            <person name="Saada N."/>
            <person name="Wilczek-Boney K.B."/>
            <person name="Lee S."/>
            <person name="Kovar C."/>
            <person name="Wu Y."/>
            <person name="Scherer S.E."/>
            <person name="Worley K.C."/>
            <person name="Muzny D.M."/>
            <person name="Gibbs R."/>
        </authorList>
    </citation>
    <scope>NUCLEOTIDE SEQUENCE</scope>
    <source>
        <strain evidence="18">Brora</strain>
    </source>
</reference>
<dbReference type="InterPro" id="IPR037239">
    <property type="entry name" value="OSBP_sf"/>
</dbReference>
<organism evidence="17 18">
    <name type="scientific">Strigamia maritima</name>
    <name type="common">European centipede</name>
    <name type="synonym">Geophilus maritimus</name>
    <dbReference type="NCBI Taxonomy" id="126957"/>
    <lineage>
        <taxon>Eukaryota</taxon>
        <taxon>Metazoa</taxon>
        <taxon>Ecdysozoa</taxon>
        <taxon>Arthropoda</taxon>
        <taxon>Myriapoda</taxon>
        <taxon>Chilopoda</taxon>
        <taxon>Pleurostigmophora</taxon>
        <taxon>Geophilomorpha</taxon>
        <taxon>Linotaeniidae</taxon>
        <taxon>Strigamia</taxon>
    </lineage>
</organism>
<dbReference type="Proteomes" id="UP000014500">
    <property type="component" value="Unassembled WGS sequence"/>
</dbReference>
<feature type="domain" description="PH" evidence="16">
    <location>
        <begin position="97"/>
        <end position="217"/>
    </location>
</feature>
<dbReference type="EnsemblMetazoa" id="SMAR006836-RA">
    <property type="protein sequence ID" value="SMAR006836-PA"/>
    <property type="gene ID" value="SMAR006836"/>
</dbReference>
<evidence type="ECO:0000256" key="15">
    <source>
        <dbReference type="SAM" id="Phobius"/>
    </source>
</evidence>
<feature type="region of interest" description="Disordered" evidence="14">
    <location>
        <begin position="223"/>
        <end position="265"/>
    </location>
</feature>
<dbReference type="FunFam" id="2.30.29.30:FF:000030">
    <property type="entry name" value="Oxysterol-binding protein"/>
    <property type="match status" value="1"/>
</dbReference>
<dbReference type="InterPro" id="IPR011993">
    <property type="entry name" value="PH-like_dom_sf"/>
</dbReference>
<evidence type="ECO:0000256" key="10">
    <source>
        <dbReference type="ARBA" id="ARBA00023136"/>
    </source>
</evidence>